<evidence type="ECO:0000313" key="2">
    <source>
        <dbReference type="EMBL" id="OJI83394.1"/>
    </source>
</evidence>
<evidence type="ECO:0000313" key="3">
    <source>
        <dbReference type="Proteomes" id="UP000184304"/>
    </source>
</evidence>
<reference evidence="3" key="1">
    <citation type="journal article" date="2017" name="Genome Biol.">
        <title>Comparative genomics reveals high biological diversity and specific adaptations in the industrially and medically important fungal genus Aspergillus.</title>
        <authorList>
            <person name="de Vries R.P."/>
            <person name="Riley R."/>
            <person name="Wiebenga A."/>
            <person name="Aguilar-Osorio G."/>
            <person name="Amillis S."/>
            <person name="Uchima C.A."/>
            <person name="Anderluh G."/>
            <person name="Asadollahi M."/>
            <person name="Askin M."/>
            <person name="Barry K."/>
            <person name="Battaglia E."/>
            <person name="Bayram O."/>
            <person name="Benocci T."/>
            <person name="Braus-Stromeyer S.A."/>
            <person name="Caldana C."/>
            <person name="Canovas D."/>
            <person name="Cerqueira G.C."/>
            <person name="Chen F."/>
            <person name="Chen W."/>
            <person name="Choi C."/>
            <person name="Clum A."/>
            <person name="Dos Santos R.A."/>
            <person name="Damasio A.R."/>
            <person name="Diallinas G."/>
            <person name="Emri T."/>
            <person name="Fekete E."/>
            <person name="Flipphi M."/>
            <person name="Freyberg S."/>
            <person name="Gallo A."/>
            <person name="Gournas C."/>
            <person name="Habgood R."/>
            <person name="Hainaut M."/>
            <person name="Harispe M.L."/>
            <person name="Henrissat B."/>
            <person name="Hilden K.S."/>
            <person name="Hope R."/>
            <person name="Hossain A."/>
            <person name="Karabika E."/>
            <person name="Karaffa L."/>
            <person name="Karanyi Z."/>
            <person name="Krasevec N."/>
            <person name="Kuo A."/>
            <person name="Kusch H."/>
            <person name="LaButti K."/>
            <person name="Lagendijk E.L."/>
            <person name="Lapidus A."/>
            <person name="Levasseur A."/>
            <person name="Lindquist E."/>
            <person name="Lipzen A."/>
            <person name="Logrieco A.F."/>
            <person name="MacCabe A."/>
            <person name="Maekelae M.R."/>
            <person name="Malavazi I."/>
            <person name="Melin P."/>
            <person name="Meyer V."/>
            <person name="Mielnichuk N."/>
            <person name="Miskei M."/>
            <person name="Molnar A.P."/>
            <person name="Mule G."/>
            <person name="Ngan C.Y."/>
            <person name="Orejas M."/>
            <person name="Orosz E."/>
            <person name="Ouedraogo J.P."/>
            <person name="Overkamp K.M."/>
            <person name="Park H.-S."/>
            <person name="Perrone G."/>
            <person name="Piumi F."/>
            <person name="Punt P.J."/>
            <person name="Ram A.F."/>
            <person name="Ramon A."/>
            <person name="Rauscher S."/>
            <person name="Record E."/>
            <person name="Riano-Pachon D.M."/>
            <person name="Robert V."/>
            <person name="Roehrig J."/>
            <person name="Ruller R."/>
            <person name="Salamov A."/>
            <person name="Salih N.S."/>
            <person name="Samson R.A."/>
            <person name="Sandor E."/>
            <person name="Sanguinetti M."/>
            <person name="Schuetze T."/>
            <person name="Sepcic K."/>
            <person name="Shelest E."/>
            <person name="Sherlock G."/>
            <person name="Sophianopoulou V."/>
            <person name="Squina F.M."/>
            <person name="Sun H."/>
            <person name="Susca A."/>
            <person name="Todd R.B."/>
            <person name="Tsang A."/>
            <person name="Unkles S.E."/>
            <person name="van de Wiele N."/>
            <person name="van Rossen-Uffink D."/>
            <person name="Oliveira J.V."/>
            <person name="Vesth T.C."/>
            <person name="Visser J."/>
            <person name="Yu J.-H."/>
            <person name="Zhou M."/>
            <person name="Andersen M.R."/>
            <person name="Archer D.B."/>
            <person name="Baker S.E."/>
            <person name="Benoit I."/>
            <person name="Brakhage A.A."/>
            <person name="Braus G.H."/>
            <person name="Fischer R."/>
            <person name="Frisvad J.C."/>
            <person name="Goldman G.H."/>
            <person name="Houbraken J."/>
            <person name="Oakley B."/>
            <person name="Pocsi I."/>
            <person name="Scazzocchio C."/>
            <person name="Seiboth B."/>
            <person name="vanKuyk P.A."/>
            <person name="Wortman J."/>
            <person name="Dyer P.S."/>
            <person name="Grigoriev I.V."/>
        </authorList>
    </citation>
    <scope>NUCLEOTIDE SEQUENCE [LARGE SCALE GENOMIC DNA]</scope>
    <source>
        <strain evidence="3">CBS 134.48</strain>
    </source>
</reference>
<feature type="region of interest" description="Disordered" evidence="1">
    <location>
        <begin position="17"/>
        <end position="48"/>
    </location>
</feature>
<organism evidence="2 3">
    <name type="scientific">Aspergillus tubingensis (strain CBS 134.48)</name>
    <dbReference type="NCBI Taxonomy" id="767770"/>
    <lineage>
        <taxon>Eukaryota</taxon>
        <taxon>Fungi</taxon>
        <taxon>Dikarya</taxon>
        <taxon>Ascomycota</taxon>
        <taxon>Pezizomycotina</taxon>
        <taxon>Eurotiomycetes</taxon>
        <taxon>Eurotiomycetidae</taxon>
        <taxon>Eurotiales</taxon>
        <taxon>Aspergillaceae</taxon>
        <taxon>Aspergillus</taxon>
        <taxon>Aspergillus subgen. Circumdati</taxon>
    </lineage>
</organism>
<evidence type="ECO:0000256" key="1">
    <source>
        <dbReference type="SAM" id="MobiDB-lite"/>
    </source>
</evidence>
<dbReference type="Proteomes" id="UP000184304">
    <property type="component" value="Unassembled WGS sequence"/>
</dbReference>
<dbReference type="EMBL" id="KV878204">
    <property type="protein sequence ID" value="OJI83394.1"/>
    <property type="molecule type" value="Genomic_DNA"/>
</dbReference>
<dbReference type="AlphaFoldDB" id="A0A1L9N2B6"/>
<sequence>MKTTSLHDANARRIVIGKSCSSRESGDNSGLYPPREGQRHRNNPRRGEERGVWGWTLQMPAVAFPRAAICLLDRESETARPDNKRRLTALGSARGLAGWGLVALQPDCSYVRGAGELSTAGRMSVTWKRAAWLPLNLTGSINDACRVALRGASLSRLPSDFCLPFPSNCLR</sequence>
<gene>
    <name evidence="2" type="ORF">ASPTUDRAFT_718192</name>
</gene>
<keyword evidence="3" id="KW-1185">Reference proteome</keyword>
<proteinExistence type="predicted"/>
<dbReference type="VEuPathDB" id="FungiDB:ASPTUDRAFT_718192"/>
<name>A0A1L9N2B6_ASPTC</name>
<accession>A0A1L9N2B6</accession>
<protein>
    <submittedName>
        <fullName evidence="2">Uncharacterized protein</fullName>
    </submittedName>
</protein>